<evidence type="ECO:0008006" key="5">
    <source>
        <dbReference type="Google" id="ProtNLM"/>
    </source>
</evidence>
<feature type="region of interest" description="Disordered" evidence="2">
    <location>
        <begin position="378"/>
        <end position="412"/>
    </location>
</feature>
<accession>A0AAN6BYK6</accession>
<feature type="compositionally biased region" description="Acidic residues" evidence="2">
    <location>
        <begin position="394"/>
        <end position="404"/>
    </location>
</feature>
<feature type="coiled-coil region" evidence="1">
    <location>
        <begin position="252"/>
        <end position="279"/>
    </location>
</feature>
<evidence type="ECO:0000313" key="3">
    <source>
        <dbReference type="EMBL" id="KAF5234134.1"/>
    </source>
</evidence>
<dbReference type="EMBL" id="JAAMOD010000240">
    <property type="protein sequence ID" value="KAF5234134.1"/>
    <property type="molecule type" value="Genomic_DNA"/>
</dbReference>
<dbReference type="PANTHER" id="PTHR33099">
    <property type="entry name" value="FE2OG DIOXYGENASE DOMAIN-CONTAINING PROTEIN"/>
    <property type="match status" value="1"/>
</dbReference>
<reference evidence="3 4" key="1">
    <citation type="submission" date="2020-02" db="EMBL/GenBank/DDBJ databases">
        <title>Identification and distribution of gene clusters putatively required for synthesis of sphingolipid metabolism inhibitors in phylogenetically diverse species of the filamentous fungus Fusarium.</title>
        <authorList>
            <person name="Kim H.-S."/>
            <person name="Busman M."/>
            <person name="Brown D.W."/>
            <person name="Divon H."/>
            <person name="Uhlig S."/>
            <person name="Proctor R.H."/>
        </authorList>
    </citation>
    <scope>NUCLEOTIDE SEQUENCE [LARGE SCALE GENOMIC DNA]</scope>
    <source>
        <strain evidence="3 4">NRRL 2903</strain>
    </source>
</reference>
<dbReference type="PANTHER" id="PTHR33099:SF14">
    <property type="entry name" value="PROLYL 4-HYDROXYLASE ALPHA SUBUNIT FE(2+) 2OG DIOXYGENASE DOMAIN-CONTAINING PROTEIN"/>
    <property type="match status" value="1"/>
</dbReference>
<evidence type="ECO:0000256" key="2">
    <source>
        <dbReference type="SAM" id="MobiDB-lite"/>
    </source>
</evidence>
<comment type="caution">
    <text evidence="3">The sequence shown here is derived from an EMBL/GenBank/DDBJ whole genome shotgun (WGS) entry which is preliminary data.</text>
</comment>
<dbReference type="Proteomes" id="UP000537989">
    <property type="component" value="Unassembled WGS sequence"/>
</dbReference>
<organism evidence="3 4">
    <name type="scientific">Fusarium austroamericanum</name>
    <dbReference type="NCBI Taxonomy" id="282268"/>
    <lineage>
        <taxon>Eukaryota</taxon>
        <taxon>Fungi</taxon>
        <taxon>Dikarya</taxon>
        <taxon>Ascomycota</taxon>
        <taxon>Pezizomycotina</taxon>
        <taxon>Sordariomycetes</taxon>
        <taxon>Hypocreomycetidae</taxon>
        <taxon>Hypocreales</taxon>
        <taxon>Nectriaceae</taxon>
        <taxon>Fusarium</taxon>
    </lineage>
</organism>
<proteinExistence type="predicted"/>
<dbReference type="AlphaFoldDB" id="A0AAN6BYK6"/>
<keyword evidence="1" id="KW-0175">Coiled coil</keyword>
<evidence type="ECO:0000256" key="1">
    <source>
        <dbReference type="SAM" id="Coils"/>
    </source>
</evidence>
<sequence length="412" mass="46520">MESQTMDIDLPIREANSVESLLENVTSALAKKDIFAIGSHIQENVEDFGNAKVSIRWEGYPTLRLLLDDETALLNAPATMDANNFVLTLTLMGSLVVCLPVAHMGGKLALRHDGQQVEFDWASQHPETIQWAAFLYDCEHDIQPITEGYRVTLTYNLLWTKFGPSSMAAYPNLVDQQSMHFYNSLETYLKKLASIGKGNKNVGFSCIHPYPHTSWLSASKTHHMLKGIDMVVYQALTRLGYPVRVGVVLDDSSYVKDQLETKERERQRLEEKAKNPKNRAWSYREYYDDSDFENTVCMSQKQRPVWTDDWYRDNSDDPYLPDPVRQVGGFARAKVHWLNHAPDKDTPKDLAVAVCSVAEGEPNGVSYGSSVAIFSWVSNPHEGDKGDEGKKEVDEEDEEGDDADGWARVFKG</sequence>
<name>A0AAN6BYK6_FUSAU</name>
<protein>
    <recommendedName>
        <fullName evidence="5">Fe2OG dioxygenase domain-containing protein</fullName>
    </recommendedName>
</protein>
<evidence type="ECO:0000313" key="4">
    <source>
        <dbReference type="Proteomes" id="UP000537989"/>
    </source>
</evidence>
<feature type="compositionally biased region" description="Basic and acidic residues" evidence="2">
    <location>
        <begin position="381"/>
        <end position="393"/>
    </location>
</feature>
<gene>
    <name evidence="3" type="ORF">FAUST_7785</name>
</gene>
<keyword evidence="4" id="KW-1185">Reference proteome</keyword>